<dbReference type="OrthoDB" id="7427934at2"/>
<reference evidence="2" key="1">
    <citation type="submission" date="2019-01" db="EMBL/GenBank/DDBJ databases">
        <title>Sphingorhabdus lacus sp.nov., isolated from an oligotrophic freshwater lake.</title>
        <authorList>
            <person name="Park M."/>
        </authorList>
    </citation>
    <scope>NUCLEOTIDE SEQUENCE [LARGE SCALE GENOMIC DNA]</scope>
    <source>
        <strain evidence="2">IMCC1753</strain>
    </source>
</reference>
<sequence>MAKVEISRRRLVQAGVAASFLPLSSRAWGSSYTGGKPKKLHRLLVDRTIPESVRLGTFADLLADEIIEFDGDLTRLWQDELRLQWPGGPRTIGGLTRPSVLMVLEQLGRDHGARIIFSAEHQHRGGGIQHDLMGCSELLEDPEFCSGHDWVAEMARYIAASPTQTPARKASTRYTTHAQTGLSQDQSRLVTWVMAPVLSNKQRPNPEIVS</sequence>
<evidence type="ECO:0000313" key="1">
    <source>
        <dbReference type="EMBL" id="QGY79270.1"/>
    </source>
</evidence>
<dbReference type="Proteomes" id="UP000428803">
    <property type="component" value="Chromosome"/>
</dbReference>
<keyword evidence="2" id="KW-1185">Reference proteome</keyword>
<accession>A0A6I6L1A2</accession>
<dbReference type="KEGG" id="slaa:EUU25_00725"/>
<organism evidence="1 2">
    <name type="scientific">Sphingorhabdus lacus</name>
    <dbReference type="NCBI Taxonomy" id="392610"/>
    <lineage>
        <taxon>Bacteria</taxon>
        <taxon>Pseudomonadati</taxon>
        <taxon>Pseudomonadota</taxon>
        <taxon>Alphaproteobacteria</taxon>
        <taxon>Sphingomonadales</taxon>
        <taxon>Sphingomonadaceae</taxon>
        <taxon>Sphingorhabdus</taxon>
    </lineage>
</organism>
<evidence type="ECO:0000313" key="2">
    <source>
        <dbReference type="Proteomes" id="UP000428803"/>
    </source>
</evidence>
<dbReference type="AlphaFoldDB" id="A0A6I6L1A2"/>
<gene>
    <name evidence="1" type="ORF">EUU25_00725</name>
</gene>
<dbReference type="RefSeq" id="WP_158897569.1">
    <property type="nucleotide sequence ID" value="NZ_CP035733.1"/>
</dbReference>
<protein>
    <submittedName>
        <fullName evidence="1">Uncharacterized protein</fullName>
    </submittedName>
</protein>
<name>A0A6I6L1A2_9SPHN</name>
<dbReference type="EMBL" id="CP035733">
    <property type="protein sequence ID" value="QGY79270.1"/>
    <property type="molecule type" value="Genomic_DNA"/>
</dbReference>
<proteinExistence type="predicted"/>